<evidence type="ECO:0000256" key="7">
    <source>
        <dbReference type="ARBA" id="ARBA00036813"/>
    </source>
</evidence>
<protein>
    <recommendedName>
        <fullName evidence="6">long-chain-fatty-acid--CoA ligase</fullName>
        <ecNumber evidence="6">6.2.1.3</ecNumber>
    </recommendedName>
</protein>
<evidence type="ECO:0000256" key="8">
    <source>
        <dbReference type="SAM" id="Phobius"/>
    </source>
</evidence>
<dbReference type="EC" id="6.2.1.3" evidence="6"/>
<dbReference type="GO" id="GO:0030182">
    <property type="term" value="P:neuron differentiation"/>
    <property type="evidence" value="ECO:0007669"/>
    <property type="project" value="TreeGrafter"/>
</dbReference>
<proteinExistence type="inferred from homology"/>
<dbReference type="InterPro" id="IPR042099">
    <property type="entry name" value="ANL_N_sf"/>
</dbReference>
<feature type="domain" description="AMP-dependent synthetase/ligase" evidence="9">
    <location>
        <begin position="96"/>
        <end position="477"/>
    </location>
</feature>
<dbReference type="GO" id="GO:0005524">
    <property type="term" value="F:ATP binding"/>
    <property type="evidence" value="ECO:0007669"/>
    <property type="project" value="UniProtKB-KW"/>
</dbReference>
<sequence>MLNEILSNIVIKLINSLVIAYTYTTLPLYYYRQKPWLRLKKAREERAIPENPLDPGSAWRRTGSTDPKVSALETGTVDCMLETAAKNYGKNYTIVGVKVHDGGKYFYDWFTYGDVIRRVDHIAKGLKLVGVGAGDKVLIFAETRLEWILCAFAVFKLGGIVTTLFAQLGLDGIVHGINQTQVKYAITTKQQLIKLRSVLTQTPSIQKIIDMDGQSMGDGTVDIIIQKIIDMDGQSMGDGTVDIMSLKQVEMNGKKSDIKLSETTLNKPEDLALIMYTSGTTGAPKGAMVTHDQILSQCISNLCIIKHELPNIKRHCYVAYLPLGHMFEFTAEMLFFGCGCRMGYASPLTLFEGAAGLAPGETPDLVLLKPTIFLAVPLVLDRIRRGVTEQLEGKAIAKGIFNSLLDYKTYWRSKGYTTPLTNYFLCRTARQKLGSNVLYMLVGGAPVSIETERLISLIFDVYLIQGYGGTEVCGASHARDAYDL</sequence>
<evidence type="ECO:0000256" key="1">
    <source>
        <dbReference type="ARBA" id="ARBA00006432"/>
    </source>
</evidence>
<keyword evidence="8" id="KW-1133">Transmembrane helix</keyword>
<keyword evidence="8" id="KW-0472">Membrane</keyword>
<keyword evidence="4" id="KW-0443">Lipid metabolism</keyword>
<dbReference type="EMBL" id="OC930898">
    <property type="protein sequence ID" value="CAD7658889.1"/>
    <property type="molecule type" value="Genomic_DNA"/>
</dbReference>
<dbReference type="Gene3D" id="3.40.50.12780">
    <property type="entry name" value="N-terminal domain of ligase-like"/>
    <property type="match status" value="1"/>
</dbReference>
<keyword evidence="5" id="KW-0067">ATP-binding</keyword>
<evidence type="ECO:0000313" key="10">
    <source>
        <dbReference type="EMBL" id="CAD7658889.1"/>
    </source>
</evidence>
<keyword evidence="2" id="KW-0436">Ligase</keyword>
<dbReference type="PANTHER" id="PTHR43272">
    <property type="entry name" value="LONG-CHAIN-FATTY-ACID--COA LIGASE"/>
    <property type="match status" value="1"/>
</dbReference>
<dbReference type="GO" id="GO:0005886">
    <property type="term" value="C:plasma membrane"/>
    <property type="evidence" value="ECO:0007669"/>
    <property type="project" value="TreeGrafter"/>
</dbReference>
<evidence type="ECO:0000256" key="5">
    <source>
        <dbReference type="ARBA" id="ARBA00022840"/>
    </source>
</evidence>
<organism evidence="10">
    <name type="scientific">Oppiella nova</name>
    <dbReference type="NCBI Taxonomy" id="334625"/>
    <lineage>
        <taxon>Eukaryota</taxon>
        <taxon>Metazoa</taxon>
        <taxon>Ecdysozoa</taxon>
        <taxon>Arthropoda</taxon>
        <taxon>Chelicerata</taxon>
        <taxon>Arachnida</taxon>
        <taxon>Acari</taxon>
        <taxon>Acariformes</taxon>
        <taxon>Sarcoptiformes</taxon>
        <taxon>Oribatida</taxon>
        <taxon>Brachypylina</taxon>
        <taxon>Oppioidea</taxon>
        <taxon>Oppiidae</taxon>
        <taxon>Oppiella</taxon>
    </lineage>
</organism>
<comment type="similarity">
    <text evidence="1">Belongs to the ATP-dependent AMP-binding enzyme family.</text>
</comment>
<evidence type="ECO:0000259" key="9">
    <source>
        <dbReference type="Pfam" id="PF00501"/>
    </source>
</evidence>
<dbReference type="GO" id="GO:0035336">
    <property type="term" value="P:long-chain fatty-acyl-CoA metabolic process"/>
    <property type="evidence" value="ECO:0007669"/>
    <property type="project" value="TreeGrafter"/>
</dbReference>
<evidence type="ECO:0000256" key="6">
    <source>
        <dbReference type="ARBA" id="ARBA00026121"/>
    </source>
</evidence>
<dbReference type="Proteomes" id="UP000728032">
    <property type="component" value="Unassembled WGS sequence"/>
</dbReference>
<dbReference type="AlphaFoldDB" id="A0A7R9MEU1"/>
<keyword evidence="11" id="KW-1185">Reference proteome</keyword>
<dbReference type="Pfam" id="PF00501">
    <property type="entry name" value="AMP-binding"/>
    <property type="match status" value="1"/>
</dbReference>
<accession>A0A7R9MEU1</accession>
<name>A0A7R9MEU1_9ACAR</name>
<reference evidence="10" key="1">
    <citation type="submission" date="2020-11" db="EMBL/GenBank/DDBJ databases">
        <authorList>
            <person name="Tran Van P."/>
        </authorList>
    </citation>
    <scope>NUCLEOTIDE SEQUENCE</scope>
</reference>
<dbReference type="PROSITE" id="PS00455">
    <property type="entry name" value="AMP_BINDING"/>
    <property type="match status" value="1"/>
</dbReference>
<dbReference type="SUPFAM" id="SSF56801">
    <property type="entry name" value="Acetyl-CoA synthetase-like"/>
    <property type="match status" value="1"/>
</dbReference>
<dbReference type="InterPro" id="IPR000873">
    <property type="entry name" value="AMP-dep_synth/lig_dom"/>
</dbReference>
<keyword evidence="8" id="KW-0812">Transmembrane</keyword>
<dbReference type="GO" id="GO:0005811">
    <property type="term" value="C:lipid droplet"/>
    <property type="evidence" value="ECO:0007669"/>
    <property type="project" value="TreeGrafter"/>
</dbReference>
<evidence type="ECO:0000313" key="11">
    <source>
        <dbReference type="Proteomes" id="UP000728032"/>
    </source>
</evidence>
<feature type="non-terminal residue" evidence="10">
    <location>
        <position position="484"/>
    </location>
</feature>
<feature type="transmembrane region" description="Helical" evidence="8">
    <location>
        <begin position="6"/>
        <end position="31"/>
    </location>
</feature>
<keyword evidence="3" id="KW-0547">Nucleotide-binding</keyword>
<gene>
    <name evidence="10" type="ORF">ONB1V03_LOCUS15509</name>
</gene>
<dbReference type="GO" id="GO:0005783">
    <property type="term" value="C:endoplasmic reticulum"/>
    <property type="evidence" value="ECO:0007669"/>
    <property type="project" value="TreeGrafter"/>
</dbReference>
<dbReference type="OrthoDB" id="1700726at2759"/>
<dbReference type="GO" id="GO:0004467">
    <property type="term" value="F:long-chain fatty acid-CoA ligase activity"/>
    <property type="evidence" value="ECO:0007669"/>
    <property type="project" value="UniProtKB-EC"/>
</dbReference>
<dbReference type="PANTHER" id="PTHR43272:SF83">
    <property type="entry name" value="ACYL-COA SYNTHETASE LONG-CHAIN, ISOFORM J"/>
    <property type="match status" value="1"/>
</dbReference>
<evidence type="ECO:0000256" key="3">
    <source>
        <dbReference type="ARBA" id="ARBA00022741"/>
    </source>
</evidence>
<evidence type="ECO:0000256" key="2">
    <source>
        <dbReference type="ARBA" id="ARBA00022598"/>
    </source>
</evidence>
<comment type="catalytic activity">
    <reaction evidence="7">
        <text>a long-chain fatty acid + ATP + CoA = a long-chain fatty acyl-CoA + AMP + diphosphate</text>
        <dbReference type="Rhea" id="RHEA:15421"/>
        <dbReference type="ChEBI" id="CHEBI:30616"/>
        <dbReference type="ChEBI" id="CHEBI:33019"/>
        <dbReference type="ChEBI" id="CHEBI:57287"/>
        <dbReference type="ChEBI" id="CHEBI:57560"/>
        <dbReference type="ChEBI" id="CHEBI:83139"/>
        <dbReference type="ChEBI" id="CHEBI:456215"/>
        <dbReference type="EC" id="6.2.1.3"/>
    </reaction>
</comment>
<keyword evidence="4" id="KW-0276">Fatty acid metabolism</keyword>
<dbReference type="EMBL" id="CAJPVJ010016073">
    <property type="protein sequence ID" value="CAG2176075.1"/>
    <property type="molecule type" value="Genomic_DNA"/>
</dbReference>
<evidence type="ECO:0000256" key="4">
    <source>
        <dbReference type="ARBA" id="ARBA00022832"/>
    </source>
</evidence>
<dbReference type="InterPro" id="IPR020845">
    <property type="entry name" value="AMP-binding_CS"/>
</dbReference>